<sequence length="265" mass="28284">MDFDAFERENWQGRAEAYGRGYARLTAFLVESLLGSVQTGPRTRLLDVGCGTGDVTAAALARGAQVTAVDADLDMMEVVARRHAHAQVRMAALPSLPFPDESFDAVVGNFVVNNVSDPAAALAELYRVLRPGGRIALTCWRYPGAVVNSVFADAMAAAGVERPADVPESPFREYAEPRAFAGLLKGAGFIGAAADTVRWTHEVDPDAWWEDVVDGTALNGAMIGRQPAEVVARIRREYDRLVAGYAAGNGRVALPACALLAHGTR</sequence>
<proteinExistence type="predicted"/>
<dbReference type="PANTHER" id="PTHR43591">
    <property type="entry name" value="METHYLTRANSFERASE"/>
    <property type="match status" value="1"/>
</dbReference>
<dbReference type="AlphaFoldDB" id="A0A7W3QP49"/>
<dbReference type="GO" id="GO:0032259">
    <property type="term" value="P:methylation"/>
    <property type="evidence" value="ECO:0007669"/>
    <property type="project" value="UniProtKB-KW"/>
</dbReference>
<reference evidence="2 3" key="1">
    <citation type="submission" date="2020-08" db="EMBL/GenBank/DDBJ databases">
        <title>Genomic Encyclopedia of Type Strains, Phase IV (KMG-IV): sequencing the most valuable type-strain genomes for metagenomic binning, comparative biology and taxonomic classification.</title>
        <authorList>
            <person name="Goeker M."/>
        </authorList>
    </citation>
    <scope>NUCLEOTIDE SEQUENCE [LARGE SCALE GENOMIC DNA]</scope>
    <source>
        <strain evidence="2 3">DSM 44197</strain>
    </source>
</reference>
<dbReference type="Pfam" id="PF08241">
    <property type="entry name" value="Methyltransf_11"/>
    <property type="match status" value="1"/>
</dbReference>
<name>A0A7W3QP49_ACTNM</name>
<dbReference type="RefSeq" id="WP_182846385.1">
    <property type="nucleotide sequence ID" value="NZ_BAAALP010000023.1"/>
</dbReference>
<organism evidence="2 3">
    <name type="scientific">Actinomadura namibiensis</name>
    <dbReference type="NCBI Taxonomy" id="182080"/>
    <lineage>
        <taxon>Bacteria</taxon>
        <taxon>Bacillati</taxon>
        <taxon>Actinomycetota</taxon>
        <taxon>Actinomycetes</taxon>
        <taxon>Streptosporangiales</taxon>
        <taxon>Thermomonosporaceae</taxon>
        <taxon>Actinomadura</taxon>
    </lineage>
</organism>
<evidence type="ECO:0000259" key="1">
    <source>
        <dbReference type="Pfam" id="PF08241"/>
    </source>
</evidence>
<dbReference type="Gene3D" id="3.40.50.150">
    <property type="entry name" value="Vaccinia Virus protein VP39"/>
    <property type="match status" value="1"/>
</dbReference>
<accession>A0A7W3QP49</accession>
<evidence type="ECO:0000313" key="3">
    <source>
        <dbReference type="Proteomes" id="UP000572680"/>
    </source>
</evidence>
<keyword evidence="2" id="KW-0808">Transferase</keyword>
<dbReference type="SUPFAM" id="SSF53335">
    <property type="entry name" value="S-adenosyl-L-methionine-dependent methyltransferases"/>
    <property type="match status" value="1"/>
</dbReference>
<dbReference type="EMBL" id="JACJIA010000008">
    <property type="protein sequence ID" value="MBA8954297.1"/>
    <property type="molecule type" value="Genomic_DNA"/>
</dbReference>
<evidence type="ECO:0000313" key="2">
    <source>
        <dbReference type="EMBL" id="MBA8954297.1"/>
    </source>
</evidence>
<keyword evidence="3" id="KW-1185">Reference proteome</keyword>
<keyword evidence="2" id="KW-0489">Methyltransferase</keyword>
<comment type="caution">
    <text evidence="2">The sequence shown here is derived from an EMBL/GenBank/DDBJ whole genome shotgun (WGS) entry which is preliminary data.</text>
</comment>
<dbReference type="GO" id="GO:0008757">
    <property type="term" value="F:S-adenosylmethionine-dependent methyltransferase activity"/>
    <property type="evidence" value="ECO:0007669"/>
    <property type="project" value="InterPro"/>
</dbReference>
<dbReference type="Proteomes" id="UP000572680">
    <property type="component" value="Unassembled WGS sequence"/>
</dbReference>
<gene>
    <name evidence="2" type="ORF">HNR61_005951</name>
</gene>
<feature type="domain" description="Methyltransferase type 11" evidence="1">
    <location>
        <begin position="46"/>
        <end position="136"/>
    </location>
</feature>
<dbReference type="CDD" id="cd02440">
    <property type="entry name" value="AdoMet_MTases"/>
    <property type="match status" value="1"/>
</dbReference>
<dbReference type="PANTHER" id="PTHR43591:SF24">
    <property type="entry name" value="2-METHOXY-6-POLYPRENYL-1,4-BENZOQUINOL METHYLASE, MITOCHONDRIAL"/>
    <property type="match status" value="1"/>
</dbReference>
<dbReference type="InterPro" id="IPR029063">
    <property type="entry name" value="SAM-dependent_MTases_sf"/>
</dbReference>
<protein>
    <submittedName>
        <fullName evidence="2">SAM-dependent methyltransferase</fullName>
    </submittedName>
</protein>
<dbReference type="InterPro" id="IPR013216">
    <property type="entry name" value="Methyltransf_11"/>
</dbReference>